<dbReference type="InterPro" id="IPR000210">
    <property type="entry name" value="BTB/POZ_dom"/>
</dbReference>
<comment type="caution">
    <text evidence="2">The sequence shown here is derived from an EMBL/GenBank/DDBJ whole genome shotgun (WGS) entry which is preliminary data.</text>
</comment>
<reference evidence="2" key="1">
    <citation type="submission" date="2022-07" db="EMBL/GenBank/DDBJ databases">
        <title>Genome Sequence of Agrocybe chaxingu.</title>
        <authorList>
            <person name="Buettner E."/>
        </authorList>
    </citation>
    <scope>NUCLEOTIDE SEQUENCE</scope>
    <source>
        <strain evidence="2">MP-N11</strain>
    </source>
</reference>
<dbReference type="SUPFAM" id="SSF54695">
    <property type="entry name" value="POZ domain"/>
    <property type="match status" value="1"/>
</dbReference>
<dbReference type="AlphaFoldDB" id="A0A9W8MWA6"/>
<dbReference type="EMBL" id="JANKHO010000401">
    <property type="protein sequence ID" value="KAJ3510408.1"/>
    <property type="molecule type" value="Genomic_DNA"/>
</dbReference>
<sequence>MAEQSTSNVAVIIMPNGTSSSPLVTRSRFWFDDGNIVLQAESTQFKLHRSVLASQSPVFKDIFSIPQPPDSNEATVDGCPVVHLQDSEEDIENLCGLLYDTLRIHTFKKKMELSHIGTMLRLGRKYRFKHFRSEALHLLEHEFPSDLAESDANAANYQYIASTTGILFEVAYLAHENCIKSILPGVYILMCLNHTPQEMKEGFDLYREKYGRFLRAEEPLSCLLGREHIHRAVSQKTLAWLYDGRVPCSKCLNVPACNLARTNHVLDVMKRSIQSAIRFSADTWLQNKLSAGLCSSCALVAKDAYNTAREEVWHSLPEYFGLNSHVWDGDDVDDDEEKEDMD</sequence>
<dbReference type="Proteomes" id="UP001148786">
    <property type="component" value="Unassembled WGS sequence"/>
</dbReference>
<protein>
    <recommendedName>
        <fullName evidence="1">BTB domain-containing protein</fullName>
    </recommendedName>
</protein>
<feature type="domain" description="BTB" evidence="1">
    <location>
        <begin position="34"/>
        <end position="100"/>
    </location>
</feature>
<dbReference type="InterPro" id="IPR011333">
    <property type="entry name" value="SKP1/BTB/POZ_sf"/>
</dbReference>
<dbReference type="PROSITE" id="PS50097">
    <property type="entry name" value="BTB"/>
    <property type="match status" value="1"/>
</dbReference>
<name>A0A9W8MWA6_9AGAR</name>
<proteinExistence type="predicted"/>
<evidence type="ECO:0000313" key="3">
    <source>
        <dbReference type="Proteomes" id="UP001148786"/>
    </source>
</evidence>
<dbReference type="Pfam" id="PF00651">
    <property type="entry name" value="BTB"/>
    <property type="match status" value="1"/>
</dbReference>
<keyword evidence="3" id="KW-1185">Reference proteome</keyword>
<dbReference type="CDD" id="cd18186">
    <property type="entry name" value="BTB_POZ_ZBTB_KLHL-like"/>
    <property type="match status" value="1"/>
</dbReference>
<dbReference type="OrthoDB" id="3217871at2759"/>
<evidence type="ECO:0000259" key="1">
    <source>
        <dbReference type="PROSITE" id="PS50097"/>
    </source>
</evidence>
<dbReference type="Gene3D" id="3.30.710.10">
    <property type="entry name" value="Potassium Channel Kv1.1, Chain A"/>
    <property type="match status" value="1"/>
</dbReference>
<gene>
    <name evidence="2" type="ORF">NLJ89_g4694</name>
</gene>
<organism evidence="2 3">
    <name type="scientific">Agrocybe chaxingu</name>
    <dbReference type="NCBI Taxonomy" id="84603"/>
    <lineage>
        <taxon>Eukaryota</taxon>
        <taxon>Fungi</taxon>
        <taxon>Dikarya</taxon>
        <taxon>Basidiomycota</taxon>
        <taxon>Agaricomycotina</taxon>
        <taxon>Agaricomycetes</taxon>
        <taxon>Agaricomycetidae</taxon>
        <taxon>Agaricales</taxon>
        <taxon>Agaricineae</taxon>
        <taxon>Strophariaceae</taxon>
        <taxon>Agrocybe</taxon>
    </lineage>
</organism>
<evidence type="ECO:0000313" key="2">
    <source>
        <dbReference type="EMBL" id="KAJ3510408.1"/>
    </source>
</evidence>
<accession>A0A9W8MWA6</accession>